<comment type="caution">
    <text evidence="3">The sequence shown here is derived from an EMBL/GenBank/DDBJ whole genome shotgun (WGS) entry which is preliminary data.</text>
</comment>
<name>A0ABU6PT23_9BACL</name>
<reference evidence="3 4" key="1">
    <citation type="submission" date="2023-03" db="EMBL/GenBank/DDBJ databases">
        <title>Bacillus Genome Sequencing.</title>
        <authorList>
            <person name="Dunlap C."/>
        </authorList>
    </citation>
    <scope>NUCLEOTIDE SEQUENCE [LARGE SCALE GENOMIC DNA]</scope>
    <source>
        <strain evidence="3 4">NRS-52</strain>
    </source>
</reference>
<dbReference type="InterPro" id="IPR052940">
    <property type="entry name" value="Carb_Esterase_6"/>
</dbReference>
<dbReference type="InterPro" id="IPR036514">
    <property type="entry name" value="SGNH_hydro_sf"/>
</dbReference>
<dbReference type="PANTHER" id="PTHR31988:SF19">
    <property type="entry name" value="9-O-ACETYL-N-ACETYLNEURAMINIC ACID DEACETYLASE-RELATED"/>
    <property type="match status" value="1"/>
</dbReference>
<gene>
    <name evidence="3" type="ORF">P9847_08090</name>
</gene>
<organism evidence="3 4">
    <name type="scientific">Paenibacillus chibensis</name>
    <dbReference type="NCBI Taxonomy" id="59846"/>
    <lineage>
        <taxon>Bacteria</taxon>
        <taxon>Bacillati</taxon>
        <taxon>Bacillota</taxon>
        <taxon>Bacilli</taxon>
        <taxon>Bacillales</taxon>
        <taxon>Paenibacillaceae</taxon>
        <taxon>Paenibacillus</taxon>
    </lineage>
</organism>
<dbReference type="InterPro" id="IPR005181">
    <property type="entry name" value="SASA"/>
</dbReference>
<dbReference type="Gene3D" id="3.40.50.1110">
    <property type="entry name" value="SGNH hydrolase"/>
    <property type="match status" value="1"/>
</dbReference>
<evidence type="ECO:0000256" key="1">
    <source>
        <dbReference type="ARBA" id="ARBA00022801"/>
    </source>
</evidence>
<dbReference type="PANTHER" id="PTHR31988">
    <property type="entry name" value="ESTERASE, PUTATIVE (DUF303)-RELATED"/>
    <property type="match status" value="1"/>
</dbReference>
<accession>A0ABU6PT23</accession>
<evidence type="ECO:0000313" key="3">
    <source>
        <dbReference type="EMBL" id="MED5017268.1"/>
    </source>
</evidence>
<evidence type="ECO:0000259" key="2">
    <source>
        <dbReference type="Pfam" id="PF03629"/>
    </source>
</evidence>
<dbReference type="RefSeq" id="WP_328276851.1">
    <property type="nucleotide sequence ID" value="NZ_JARTLD010000021.1"/>
</dbReference>
<feature type="domain" description="Sialate O-acetylesterase" evidence="2">
    <location>
        <begin position="116"/>
        <end position="347"/>
    </location>
</feature>
<keyword evidence="4" id="KW-1185">Reference proteome</keyword>
<sequence>MNHQIGATIEQGPLPWTILQRKEGFASLELQGAWTPPEDGSTIGQVYVRIVKEDTSENILCWRPAQTEQDSRKWSIHLQDIPAGGLYRLETSLQMDGKAAAEWYTRGDMIHHLGVGDLWVIAGQSNAAGYGKGPVNDPPELGIHLLRHHGGWDLATHPFSDATQSIHMENRENANPGHSPFLSFARIVKRETGWPVGLIPMAHGGSALSKWNPQEDGMLYRLMLKTIHAVGGNVRGLLWYQGCTDCTPQEAPTYLPRFRSMVESIRMELGNEDLPVLTVQLNRHTSSNVSEEGNTSWGTVREHQRRAAREIPHVTVVPALDCPLTDEIHNSPAGNLLIGERMARAALSQVYGKPVRYCAPEIQSARLVSAGEKDTPSVIELSFNHVQGNLVKTGPLETVFTVEDEQGNLPAATCIMTGPASLRITLSRKIRGRAYVHGAYEQNPSSYLPLDSLTYLPILAFYHFPVE</sequence>
<dbReference type="SUPFAM" id="SSF52266">
    <property type="entry name" value="SGNH hydrolase"/>
    <property type="match status" value="1"/>
</dbReference>
<dbReference type="Pfam" id="PF03629">
    <property type="entry name" value="SASA"/>
    <property type="match status" value="1"/>
</dbReference>
<evidence type="ECO:0000313" key="4">
    <source>
        <dbReference type="Proteomes" id="UP001343257"/>
    </source>
</evidence>
<keyword evidence="1" id="KW-0378">Hydrolase</keyword>
<proteinExistence type="predicted"/>
<dbReference type="Proteomes" id="UP001343257">
    <property type="component" value="Unassembled WGS sequence"/>
</dbReference>
<protein>
    <submittedName>
        <fullName evidence="3">Sialate O-acetylesterase</fullName>
    </submittedName>
</protein>
<dbReference type="EMBL" id="JARTLD010000021">
    <property type="protein sequence ID" value="MED5017268.1"/>
    <property type="molecule type" value="Genomic_DNA"/>
</dbReference>